<dbReference type="EMBL" id="PKHE01000001">
    <property type="protein sequence ID" value="PKY90701.1"/>
    <property type="molecule type" value="Genomic_DNA"/>
</dbReference>
<dbReference type="GO" id="GO:0006412">
    <property type="term" value="P:translation"/>
    <property type="evidence" value="ECO:0007669"/>
    <property type="project" value="UniProtKB-UniRule"/>
</dbReference>
<dbReference type="InterPro" id="IPR013025">
    <property type="entry name" value="Ribosomal_uL23-like"/>
</dbReference>
<dbReference type="FunFam" id="3.30.70.330:FF:000001">
    <property type="entry name" value="50S ribosomal protein L23"/>
    <property type="match status" value="1"/>
</dbReference>
<dbReference type="NCBIfam" id="NF004363">
    <property type="entry name" value="PRK05738.2-4"/>
    <property type="match status" value="1"/>
</dbReference>
<evidence type="ECO:0000256" key="6">
    <source>
        <dbReference type="HAMAP-Rule" id="MF_01369"/>
    </source>
</evidence>
<dbReference type="Gene3D" id="3.30.70.330">
    <property type="match status" value="1"/>
</dbReference>
<comment type="similarity">
    <text evidence="1 6 7">Belongs to the universal ribosomal protein uL23 family.</text>
</comment>
<organism evidence="8 9">
    <name type="scientific">Falseniella ignava</name>
    <dbReference type="NCBI Taxonomy" id="137730"/>
    <lineage>
        <taxon>Bacteria</taxon>
        <taxon>Bacillati</taxon>
        <taxon>Bacillota</taxon>
        <taxon>Bacilli</taxon>
        <taxon>Lactobacillales</taxon>
        <taxon>Aerococcaceae</taxon>
        <taxon>Falseniella</taxon>
    </lineage>
</organism>
<keyword evidence="2 6" id="KW-0699">rRNA-binding</keyword>
<dbReference type="RefSeq" id="WP_101953662.1">
    <property type="nucleotide sequence ID" value="NZ_PKHE01000001.1"/>
</dbReference>
<dbReference type="AlphaFoldDB" id="A0A2I1K4Y0"/>
<reference evidence="8 9" key="1">
    <citation type="submission" date="2017-12" db="EMBL/GenBank/DDBJ databases">
        <title>Phylogenetic diversity of female urinary microbiome.</title>
        <authorList>
            <person name="Thomas-White K."/>
            <person name="Wolfe A.J."/>
        </authorList>
    </citation>
    <scope>NUCLEOTIDE SEQUENCE [LARGE SCALE GENOMIC DNA]</scope>
    <source>
        <strain evidence="8 9">UMB0898</strain>
    </source>
</reference>
<protein>
    <recommendedName>
        <fullName evidence="6">Large ribosomal subunit protein uL23</fullName>
    </recommendedName>
</protein>
<dbReference type="GO" id="GO:0003735">
    <property type="term" value="F:structural constituent of ribosome"/>
    <property type="evidence" value="ECO:0007669"/>
    <property type="project" value="InterPro"/>
</dbReference>
<dbReference type="Proteomes" id="UP000234384">
    <property type="component" value="Unassembled WGS sequence"/>
</dbReference>
<keyword evidence="3 6" id="KW-0694">RNA-binding</keyword>
<dbReference type="PANTHER" id="PTHR11620">
    <property type="entry name" value="60S RIBOSOMAL PROTEIN L23A"/>
    <property type="match status" value="1"/>
</dbReference>
<name>A0A2I1K4Y0_9LACT</name>
<proteinExistence type="inferred from homology"/>
<evidence type="ECO:0000256" key="1">
    <source>
        <dbReference type="ARBA" id="ARBA00006700"/>
    </source>
</evidence>
<dbReference type="GO" id="GO:0019843">
    <property type="term" value="F:rRNA binding"/>
    <property type="evidence" value="ECO:0007669"/>
    <property type="project" value="UniProtKB-UniRule"/>
</dbReference>
<dbReference type="PROSITE" id="PS00050">
    <property type="entry name" value="RIBOSOMAL_L23"/>
    <property type="match status" value="1"/>
</dbReference>
<dbReference type="NCBIfam" id="NF004361">
    <property type="entry name" value="PRK05738.2-1"/>
    <property type="match status" value="1"/>
</dbReference>
<evidence type="ECO:0000313" key="8">
    <source>
        <dbReference type="EMBL" id="PKY90701.1"/>
    </source>
</evidence>
<dbReference type="GO" id="GO:1990904">
    <property type="term" value="C:ribonucleoprotein complex"/>
    <property type="evidence" value="ECO:0007669"/>
    <property type="project" value="UniProtKB-KW"/>
</dbReference>
<dbReference type="OrthoDB" id="9793353at2"/>
<evidence type="ECO:0000256" key="7">
    <source>
        <dbReference type="RuleBase" id="RU003934"/>
    </source>
</evidence>
<dbReference type="GO" id="GO:0005840">
    <property type="term" value="C:ribosome"/>
    <property type="evidence" value="ECO:0007669"/>
    <property type="project" value="UniProtKB-KW"/>
</dbReference>
<dbReference type="Pfam" id="PF00276">
    <property type="entry name" value="Ribosomal_L23"/>
    <property type="match status" value="1"/>
</dbReference>
<dbReference type="HAMAP" id="MF_01369_B">
    <property type="entry name" value="Ribosomal_uL23_B"/>
    <property type="match status" value="1"/>
</dbReference>
<gene>
    <name evidence="6" type="primary">rplW</name>
    <name evidence="8" type="ORF">CYJ57_00575</name>
</gene>
<accession>A0A2I1K4Y0</accession>
<sequence>MEFSEVILRPVITEQSMYDIDEGKYTFEVDRRANKNLIKQAVEAMFDGVKVAKVNTVNVKPKKKRMGRYQGFTRRYKKAIITLAEGSANIELFASETDADSEE</sequence>
<evidence type="ECO:0000313" key="9">
    <source>
        <dbReference type="Proteomes" id="UP000234384"/>
    </source>
</evidence>
<keyword evidence="4 6" id="KW-0689">Ribosomal protein</keyword>
<dbReference type="InterPro" id="IPR012677">
    <property type="entry name" value="Nucleotide-bd_a/b_plait_sf"/>
</dbReference>
<evidence type="ECO:0000256" key="3">
    <source>
        <dbReference type="ARBA" id="ARBA00022884"/>
    </source>
</evidence>
<evidence type="ECO:0000256" key="2">
    <source>
        <dbReference type="ARBA" id="ARBA00022730"/>
    </source>
</evidence>
<dbReference type="InterPro" id="IPR012678">
    <property type="entry name" value="Ribosomal_uL23/eL15/eS24_sf"/>
</dbReference>
<dbReference type="SUPFAM" id="SSF54189">
    <property type="entry name" value="Ribosomal proteins S24e, L23 and L15e"/>
    <property type="match status" value="1"/>
</dbReference>
<comment type="function">
    <text evidence="6">One of the early assembly proteins it binds 23S rRNA. One of the proteins that surrounds the polypeptide exit tunnel on the outside of the ribosome. Forms the main docking site for trigger factor binding to the ribosome.</text>
</comment>
<keyword evidence="5 6" id="KW-0687">Ribonucleoprotein</keyword>
<comment type="caution">
    <text evidence="8">The sequence shown here is derived from an EMBL/GenBank/DDBJ whole genome shotgun (WGS) entry which is preliminary data.</text>
</comment>
<comment type="subunit">
    <text evidence="6">Part of the 50S ribosomal subunit. Contacts protein L29, and trigger factor when it is bound to the ribosome.</text>
</comment>
<dbReference type="InterPro" id="IPR001014">
    <property type="entry name" value="Ribosomal_uL23_CS"/>
</dbReference>
<evidence type="ECO:0000256" key="5">
    <source>
        <dbReference type="ARBA" id="ARBA00023274"/>
    </source>
</evidence>
<evidence type="ECO:0000256" key="4">
    <source>
        <dbReference type="ARBA" id="ARBA00022980"/>
    </source>
</evidence>